<dbReference type="SUPFAM" id="SSF53474">
    <property type="entry name" value="alpha/beta-Hydrolases"/>
    <property type="match status" value="1"/>
</dbReference>
<protein>
    <recommendedName>
        <fullName evidence="2">Alpha/beta hydrolase fold-3 domain-containing protein</fullName>
    </recommendedName>
</protein>
<evidence type="ECO:0000313" key="4">
    <source>
        <dbReference type="Proteomes" id="UP001227230"/>
    </source>
</evidence>
<dbReference type="PANTHER" id="PTHR23024:SF139">
    <property type="entry name" value="CARBOXYLESTERASE 15-RELATED"/>
    <property type="match status" value="1"/>
</dbReference>
<comment type="similarity">
    <text evidence="1">Belongs to the 'GDXG' lipolytic enzyme family.</text>
</comment>
<dbReference type="Pfam" id="PF07859">
    <property type="entry name" value="Abhydrolase_3"/>
    <property type="match status" value="1"/>
</dbReference>
<name>A0ABY9CDW5_VITVI</name>
<proteinExistence type="inferred from homology"/>
<organism evidence="3 4">
    <name type="scientific">Vitis vinifera</name>
    <name type="common">Grape</name>
    <dbReference type="NCBI Taxonomy" id="29760"/>
    <lineage>
        <taxon>Eukaryota</taxon>
        <taxon>Viridiplantae</taxon>
        <taxon>Streptophyta</taxon>
        <taxon>Embryophyta</taxon>
        <taxon>Tracheophyta</taxon>
        <taxon>Spermatophyta</taxon>
        <taxon>Magnoliopsida</taxon>
        <taxon>eudicotyledons</taxon>
        <taxon>Gunneridae</taxon>
        <taxon>Pentapetalae</taxon>
        <taxon>rosids</taxon>
        <taxon>Vitales</taxon>
        <taxon>Vitaceae</taxon>
        <taxon>Viteae</taxon>
        <taxon>Vitis</taxon>
    </lineage>
</organism>
<reference evidence="3 4" key="1">
    <citation type="journal article" date="2023" name="Hortic Res">
        <title>The complete reference genome for grapevine (Vitis vinifera L.) genetics and breeding.</title>
        <authorList>
            <person name="Shi X."/>
            <person name="Cao S."/>
            <person name="Wang X."/>
            <person name="Huang S."/>
            <person name="Wang Y."/>
            <person name="Liu Z."/>
            <person name="Liu W."/>
            <person name="Leng X."/>
            <person name="Peng Y."/>
            <person name="Wang N."/>
            <person name="Wang Y."/>
            <person name="Ma Z."/>
            <person name="Xu X."/>
            <person name="Zhang F."/>
            <person name="Xue H."/>
            <person name="Zhong H."/>
            <person name="Wang Y."/>
            <person name="Zhang K."/>
            <person name="Velt A."/>
            <person name="Avia K."/>
            <person name="Holtgrawe D."/>
            <person name="Grimplet J."/>
            <person name="Matus J.T."/>
            <person name="Ware D."/>
            <person name="Wu X."/>
            <person name="Wang H."/>
            <person name="Liu C."/>
            <person name="Fang Y."/>
            <person name="Rustenholz C."/>
            <person name="Cheng Z."/>
            <person name="Xiao H."/>
            <person name="Zhou Y."/>
        </authorList>
    </citation>
    <scope>NUCLEOTIDE SEQUENCE [LARGE SCALE GENOMIC DNA]</scope>
    <source>
        <strain evidence="4">cv. Pinot noir / PN40024</strain>
        <tissue evidence="3">Leaf</tissue>
    </source>
</reference>
<feature type="domain" description="Alpha/beta hydrolase fold-3" evidence="2">
    <location>
        <begin position="85"/>
        <end position="307"/>
    </location>
</feature>
<accession>A0ABY9CDW5</accession>
<sequence length="345" mass="38469">MASNNKILEEVSGWLRVYHDNSVDRSWTGPPEVEFLMKPVPSHEDFKDGVATRDVLIDPNTGLYVRIYIPASENGFHVQDKMPLILHFHGGGFCISQADWYMYYHFYAWLVRSVRAVCVSVYLRLAPEHRLPAACDDAYAAFLWLRDVARGEMSESWLNSYADFGRVFFVGDSTGGNIVHDLAARVTGLESEPVRLAGGVAIHPGFLRAEPSKSFLELAESPLLTRDMVNKFMGLALPIGSSKDHPITCPMGAEAPPLAGLKLPPMLVVVAEKDLLRDTELEYCEAMKEAGKEVEVMMNPGMGHSFYFNKLAIEADPETKAQAELLIETIKSFITRQRDIEGLSD</sequence>
<evidence type="ECO:0000256" key="1">
    <source>
        <dbReference type="ARBA" id="ARBA00010515"/>
    </source>
</evidence>
<dbReference type="PANTHER" id="PTHR23024">
    <property type="entry name" value="ARYLACETAMIDE DEACETYLASE"/>
    <property type="match status" value="1"/>
</dbReference>
<dbReference type="InterPro" id="IPR013094">
    <property type="entry name" value="AB_hydrolase_3"/>
</dbReference>
<dbReference type="EMBL" id="CP126655">
    <property type="protein sequence ID" value="WJZ93040.1"/>
    <property type="molecule type" value="Genomic_DNA"/>
</dbReference>
<dbReference type="InterPro" id="IPR029058">
    <property type="entry name" value="AB_hydrolase_fold"/>
</dbReference>
<evidence type="ECO:0000313" key="3">
    <source>
        <dbReference type="EMBL" id="WJZ93040.1"/>
    </source>
</evidence>
<evidence type="ECO:0000259" key="2">
    <source>
        <dbReference type="Pfam" id="PF07859"/>
    </source>
</evidence>
<dbReference type="Gene3D" id="3.40.50.1820">
    <property type="entry name" value="alpha/beta hydrolase"/>
    <property type="match status" value="1"/>
</dbReference>
<keyword evidence="4" id="KW-1185">Reference proteome</keyword>
<dbReference type="Proteomes" id="UP001227230">
    <property type="component" value="Chromosome 8"/>
</dbReference>
<gene>
    <name evidence="3" type="ORF">VitviT2T_012003</name>
</gene>
<dbReference type="InterPro" id="IPR050466">
    <property type="entry name" value="Carboxylest/Gibb_receptor"/>
</dbReference>